<gene>
    <name evidence="8" type="primary">mntP</name>
    <name evidence="9" type="ORF">ACFSTF_02810</name>
</gene>
<dbReference type="RefSeq" id="WP_141189685.1">
    <property type="nucleotide sequence ID" value="NZ_JBHUMR010000007.1"/>
</dbReference>
<evidence type="ECO:0000256" key="5">
    <source>
        <dbReference type="ARBA" id="ARBA00023065"/>
    </source>
</evidence>
<keyword evidence="4 8" id="KW-1133">Transmembrane helix</keyword>
<dbReference type="InterPro" id="IPR022929">
    <property type="entry name" value="Put_MntP"/>
</dbReference>
<comment type="subcellular location">
    <subcellularLocation>
        <location evidence="8">Cell membrane</location>
        <topology evidence="8">Multi-pass membrane protein</topology>
    </subcellularLocation>
</comment>
<feature type="transmembrane region" description="Helical" evidence="8">
    <location>
        <begin position="109"/>
        <end position="130"/>
    </location>
</feature>
<dbReference type="PANTHER" id="PTHR35529:SF1">
    <property type="entry name" value="MANGANESE EFFLUX PUMP MNTP-RELATED"/>
    <property type="match status" value="1"/>
</dbReference>
<keyword evidence="5 8" id="KW-0406">Ion transport</keyword>
<protein>
    <recommendedName>
        <fullName evidence="8">Putative manganese efflux pump MntP</fullName>
    </recommendedName>
</protein>
<dbReference type="EMBL" id="JBHUMR010000007">
    <property type="protein sequence ID" value="MFD2616243.1"/>
    <property type="molecule type" value="Genomic_DNA"/>
</dbReference>
<evidence type="ECO:0000256" key="3">
    <source>
        <dbReference type="ARBA" id="ARBA00022692"/>
    </source>
</evidence>
<evidence type="ECO:0000256" key="1">
    <source>
        <dbReference type="ARBA" id="ARBA00022448"/>
    </source>
</evidence>
<keyword evidence="2 8" id="KW-1003">Cell membrane</keyword>
<dbReference type="InterPro" id="IPR003810">
    <property type="entry name" value="Mntp/YtaF"/>
</dbReference>
<dbReference type="Proteomes" id="UP001597458">
    <property type="component" value="Unassembled WGS sequence"/>
</dbReference>
<evidence type="ECO:0000256" key="8">
    <source>
        <dbReference type="HAMAP-Rule" id="MF_01521"/>
    </source>
</evidence>
<feature type="transmembrane region" description="Helical" evidence="8">
    <location>
        <begin position="136"/>
        <end position="156"/>
    </location>
</feature>
<comment type="function">
    <text evidence="8">Probably functions as a manganese efflux pump.</text>
</comment>
<organism evidence="9 10">
    <name type="scientific">Terrilactibacillus laevilacticus</name>
    <dbReference type="NCBI Taxonomy" id="1380157"/>
    <lineage>
        <taxon>Bacteria</taxon>
        <taxon>Bacillati</taxon>
        <taxon>Bacillota</taxon>
        <taxon>Bacilli</taxon>
        <taxon>Bacillales</taxon>
        <taxon>Bacillaceae</taxon>
        <taxon>Terrilactibacillus</taxon>
    </lineage>
</organism>
<evidence type="ECO:0000256" key="4">
    <source>
        <dbReference type="ARBA" id="ARBA00022989"/>
    </source>
</evidence>
<feature type="transmembrane region" description="Helical" evidence="8">
    <location>
        <begin position="43"/>
        <end position="64"/>
    </location>
</feature>
<keyword evidence="7 8" id="KW-0464">Manganese</keyword>
<dbReference type="PANTHER" id="PTHR35529">
    <property type="entry name" value="MANGANESE EFFLUX PUMP MNTP-RELATED"/>
    <property type="match status" value="1"/>
</dbReference>
<evidence type="ECO:0000256" key="7">
    <source>
        <dbReference type="ARBA" id="ARBA00023211"/>
    </source>
</evidence>
<keyword evidence="6 8" id="KW-0472">Membrane</keyword>
<keyword evidence="10" id="KW-1185">Reference proteome</keyword>
<feature type="transmembrane region" description="Helical" evidence="8">
    <location>
        <begin position="168"/>
        <end position="186"/>
    </location>
</feature>
<evidence type="ECO:0000256" key="6">
    <source>
        <dbReference type="ARBA" id="ARBA00023136"/>
    </source>
</evidence>
<sequence>MVENASQLFNHVMALVIMAIALGMDALSVGLGMGMLTLRYKQILKIGLVIGVFHMIMPLIGIAIGELLSQHFGEMAQTAGGILLVILGGQMIFSSFGRGDEPIVRPIGFGLLIFAFSVSLDSFSVGLSLGIYGAKIFLTIILFGLTSMVLTWFGLIIGRNVRHFVGHYSEAFGGLILLIFGVKLLLNV</sequence>
<evidence type="ECO:0000313" key="9">
    <source>
        <dbReference type="EMBL" id="MFD2616243.1"/>
    </source>
</evidence>
<keyword evidence="3 8" id="KW-0812">Transmembrane</keyword>
<keyword evidence="1 8" id="KW-0813">Transport</keyword>
<feature type="transmembrane region" description="Helical" evidence="8">
    <location>
        <begin position="76"/>
        <end position="97"/>
    </location>
</feature>
<comment type="caution">
    <text evidence="9">The sequence shown here is derived from an EMBL/GenBank/DDBJ whole genome shotgun (WGS) entry which is preliminary data.</text>
</comment>
<accession>A0ABW5PN08</accession>
<feature type="transmembrane region" description="Helical" evidence="8">
    <location>
        <begin position="12"/>
        <end position="31"/>
    </location>
</feature>
<evidence type="ECO:0000256" key="2">
    <source>
        <dbReference type="ARBA" id="ARBA00022475"/>
    </source>
</evidence>
<proteinExistence type="inferred from homology"/>
<reference evidence="10" key="1">
    <citation type="journal article" date="2019" name="Int. J. Syst. Evol. Microbiol.">
        <title>The Global Catalogue of Microorganisms (GCM) 10K type strain sequencing project: providing services to taxonomists for standard genome sequencing and annotation.</title>
        <authorList>
            <consortium name="The Broad Institute Genomics Platform"/>
            <consortium name="The Broad Institute Genome Sequencing Center for Infectious Disease"/>
            <person name="Wu L."/>
            <person name="Ma J."/>
        </authorList>
    </citation>
    <scope>NUCLEOTIDE SEQUENCE [LARGE SCALE GENOMIC DNA]</scope>
    <source>
        <strain evidence="10">TISTR 2241</strain>
    </source>
</reference>
<evidence type="ECO:0000313" key="10">
    <source>
        <dbReference type="Proteomes" id="UP001597458"/>
    </source>
</evidence>
<comment type="similarity">
    <text evidence="8">Belongs to the MntP (TC 9.B.29) family.</text>
</comment>
<dbReference type="HAMAP" id="MF_01521">
    <property type="entry name" value="MntP_pump"/>
    <property type="match status" value="1"/>
</dbReference>
<name>A0ABW5PN08_9BACI</name>
<dbReference type="Pfam" id="PF02659">
    <property type="entry name" value="Mntp"/>
    <property type="match status" value="1"/>
</dbReference>